<evidence type="ECO:0000259" key="6">
    <source>
        <dbReference type="Pfam" id="PF01490"/>
    </source>
</evidence>
<dbReference type="PANTHER" id="PTHR22950">
    <property type="entry name" value="AMINO ACID TRANSPORTER"/>
    <property type="match status" value="1"/>
</dbReference>
<feature type="transmembrane region" description="Helical" evidence="5">
    <location>
        <begin position="108"/>
        <end position="129"/>
    </location>
</feature>
<feature type="transmembrane region" description="Helical" evidence="5">
    <location>
        <begin position="331"/>
        <end position="351"/>
    </location>
</feature>
<evidence type="ECO:0000313" key="7">
    <source>
        <dbReference type="EMBL" id="CAE4584875.1"/>
    </source>
</evidence>
<keyword evidence="4 5" id="KW-0472">Membrane</keyword>
<feature type="transmembrane region" description="Helical" evidence="5">
    <location>
        <begin position="202"/>
        <end position="223"/>
    </location>
</feature>
<name>A0A7S4QIN2_9DINO</name>
<dbReference type="PANTHER" id="PTHR22950:SF461">
    <property type="entry name" value="AMINO ACID TRANSPORTER TRANSMEMBRANE DOMAIN-CONTAINING PROTEIN"/>
    <property type="match status" value="1"/>
</dbReference>
<dbReference type="GO" id="GO:0016020">
    <property type="term" value="C:membrane"/>
    <property type="evidence" value="ECO:0007669"/>
    <property type="project" value="UniProtKB-SubCell"/>
</dbReference>
<reference evidence="7" key="1">
    <citation type="submission" date="2021-01" db="EMBL/GenBank/DDBJ databases">
        <authorList>
            <person name="Corre E."/>
            <person name="Pelletier E."/>
            <person name="Niang G."/>
            <person name="Scheremetjew M."/>
            <person name="Finn R."/>
            <person name="Kale V."/>
            <person name="Holt S."/>
            <person name="Cochrane G."/>
            <person name="Meng A."/>
            <person name="Brown T."/>
            <person name="Cohen L."/>
        </authorList>
    </citation>
    <scope>NUCLEOTIDE SEQUENCE</scope>
    <source>
        <strain evidence="7">CCMP3105</strain>
    </source>
</reference>
<feature type="transmembrane region" description="Helical" evidence="5">
    <location>
        <begin position="287"/>
        <end position="310"/>
    </location>
</feature>
<protein>
    <recommendedName>
        <fullName evidence="6">Amino acid transporter transmembrane domain-containing protein</fullName>
    </recommendedName>
</protein>
<dbReference type="InterPro" id="IPR013057">
    <property type="entry name" value="AA_transpt_TM"/>
</dbReference>
<keyword evidence="2 5" id="KW-0812">Transmembrane</keyword>
<dbReference type="AlphaFoldDB" id="A0A7S4QIN2"/>
<keyword evidence="3 5" id="KW-1133">Transmembrane helix</keyword>
<feature type="transmembrane region" description="Helical" evidence="5">
    <location>
        <begin position="357"/>
        <end position="378"/>
    </location>
</feature>
<feature type="transmembrane region" description="Helical" evidence="5">
    <location>
        <begin position="46"/>
        <end position="68"/>
    </location>
</feature>
<evidence type="ECO:0000256" key="1">
    <source>
        <dbReference type="ARBA" id="ARBA00004141"/>
    </source>
</evidence>
<feature type="transmembrane region" description="Helical" evidence="5">
    <location>
        <begin position="452"/>
        <end position="470"/>
    </location>
</feature>
<feature type="transmembrane region" description="Helical" evidence="5">
    <location>
        <begin position="135"/>
        <end position="156"/>
    </location>
</feature>
<comment type="subcellular location">
    <subcellularLocation>
        <location evidence="1">Membrane</location>
        <topology evidence="1">Multi-pass membrane protein</topology>
    </subcellularLocation>
</comment>
<dbReference type="GO" id="GO:0015179">
    <property type="term" value="F:L-amino acid transmembrane transporter activity"/>
    <property type="evidence" value="ECO:0007669"/>
    <property type="project" value="TreeGrafter"/>
</dbReference>
<feature type="transmembrane region" description="Helical" evidence="5">
    <location>
        <begin position="21"/>
        <end position="40"/>
    </location>
</feature>
<accession>A0A7S4QIN2</accession>
<sequence length="511" mass="54469">MSSSHNDAAAHSIHATTWLEVAWLMLSDVIGTSVLVFPGIAQNLGWLLTVVFIVGLFPISLYVSILMARTRHMFVEMAQEKSLGCPPPQVGTMGEVARCAFGNRAATTVYVLVYGFNLLGQASYLLVLGTSFQQVFWSTPMCITTAVAIGCAVLLIPIFSIRRLGESVVLCFCNTVIIGVVIVVALANVASLGGASCHETFLVPPGLTAMTVLGQVTNVLYAFTGQWMYFELMDTMSDPREFPYAFVATGPTMVTMYLAVALISYAIGASHEDLLASMRYGVSLRVVALLLFVHVGIVYLIKSVVLARYFHGLCSPGDVERRSTASFLRHGGWGVAMLVFGYLVSNAVPFFSNLLGLIGGLLAGPINFIIPIVFYLAALMRQTCGTKAGGAHVETGPGGPEGGSTEYGACTIEGVEPEEESFTTETTYASTAVGPGASTLCAALRTLPWWELAMMAATLVLTLLTMALGFSDQVIQVLKKENTFGAPFSCHALVIPDVKTPRCPAAAHVSP</sequence>
<feature type="transmembrane region" description="Helical" evidence="5">
    <location>
        <begin position="168"/>
        <end position="190"/>
    </location>
</feature>
<evidence type="ECO:0000256" key="4">
    <source>
        <dbReference type="ARBA" id="ARBA00023136"/>
    </source>
</evidence>
<evidence type="ECO:0000256" key="5">
    <source>
        <dbReference type="SAM" id="Phobius"/>
    </source>
</evidence>
<feature type="domain" description="Amino acid transporter transmembrane" evidence="6">
    <location>
        <begin position="15"/>
        <end position="380"/>
    </location>
</feature>
<proteinExistence type="predicted"/>
<feature type="transmembrane region" description="Helical" evidence="5">
    <location>
        <begin position="244"/>
        <end position="267"/>
    </location>
</feature>
<dbReference type="Pfam" id="PF01490">
    <property type="entry name" value="Aa_trans"/>
    <property type="match status" value="1"/>
</dbReference>
<gene>
    <name evidence="7" type="ORF">AMON00008_LOCUS21085</name>
</gene>
<evidence type="ECO:0000256" key="3">
    <source>
        <dbReference type="ARBA" id="ARBA00022989"/>
    </source>
</evidence>
<dbReference type="EMBL" id="HBNR01030895">
    <property type="protein sequence ID" value="CAE4584875.1"/>
    <property type="molecule type" value="Transcribed_RNA"/>
</dbReference>
<organism evidence="7">
    <name type="scientific">Alexandrium monilatum</name>
    <dbReference type="NCBI Taxonomy" id="311494"/>
    <lineage>
        <taxon>Eukaryota</taxon>
        <taxon>Sar</taxon>
        <taxon>Alveolata</taxon>
        <taxon>Dinophyceae</taxon>
        <taxon>Gonyaulacales</taxon>
        <taxon>Pyrocystaceae</taxon>
        <taxon>Alexandrium</taxon>
    </lineage>
</organism>
<evidence type="ECO:0000256" key="2">
    <source>
        <dbReference type="ARBA" id="ARBA00022692"/>
    </source>
</evidence>